<gene>
    <name evidence="1" type="ORF">HNR39_001796</name>
</gene>
<comment type="caution">
    <text evidence="1">The sequence shown here is derived from an EMBL/GenBank/DDBJ whole genome shotgun (WGS) entry which is preliminary data.</text>
</comment>
<sequence length="234" mass="26344">MFVSPHNFNVATAADREPRPDFSRSTAAEVGKYAVNYLKTHIRDSFHLRALRRQDQTVLIQQQSYVYLCAGTYNKFWHTFTTENFIDHTDGVRSRGIGHSVDICMLAARVIVENGYPGPVHIYQINGDAEGFVLHHVFLFIHVNRKSSSAESHMIDPLIQMLSEDEQKSLIGATQPQTFVMDDCVSHLYCMGLDEKTGEGRFLSLPDISKLGMGPVATVSLDADSKIQYFPYPV</sequence>
<evidence type="ECO:0000313" key="1">
    <source>
        <dbReference type="EMBL" id="MBB5199964.1"/>
    </source>
</evidence>
<dbReference type="Proteomes" id="UP000571084">
    <property type="component" value="Unassembled WGS sequence"/>
</dbReference>
<dbReference type="RefSeq" id="WP_168056307.1">
    <property type="nucleotide sequence ID" value="NZ_JAAOZT010000009.1"/>
</dbReference>
<name>A0A840RTE7_9BURK</name>
<keyword evidence="2" id="KW-1185">Reference proteome</keyword>
<dbReference type="EMBL" id="JACHHQ010000003">
    <property type="protein sequence ID" value="MBB5199964.1"/>
    <property type="molecule type" value="Genomic_DNA"/>
</dbReference>
<evidence type="ECO:0000313" key="2">
    <source>
        <dbReference type="Proteomes" id="UP000571084"/>
    </source>
</evidence>
<organism evidence="1 2">
    <name type="scientific">Glaciimonas immobilis</name>
    <dbReference type="NCBI Taxonomy" id="728004"/>
    <lineage>
        <taxon>Bacteria</taxon>
        <taxon>Pseudomonadati</taxon>
        <taxon>Pseudomonadota</taxon>
        <taxon>Betaproteobacteria</taxon>
        <taxon>Burkholderiales</taxon>
        <taxon>Oxalobacteraceae</taxon>
        <taxon>Glaciimonas</taxon>
    </lineage>
</organism>
<accession>A0A840RTE7</accession>
<protein>
    <submittedName>
        <fullName evidence="1">Uncharacterized protein</fullName>
    </submittedName>
</protein>
<reference evidence="1 2" key="1">
    <citation type="submission" date="2020-08" db="EMBL/GenBank/DDBJ databases">
        <title>Genomic Encyclopedia of Type Strains, Phase IV (KMG-IV): sequencing the most valuable type-strain genomes for metagenomic binning, comparative biology and taxonomic classification.</title>
        <authorList>
            <person name="Goeker M."/>
        </authorList>
    </citation>
    <scope>NUCLEOTIDE SEQUENCE [LARGE SCALE GENOMIC DNA]</scope>
    <source>
        <strain evidence="1 2">DSM 23240</strain>
    </source>
</reference>
<dbReference type="AlphaFoldDB" id="A0A840RTE7"/>
<proteinExistence type="predicted"/>